<protein>
    <submittedName>
        <fullName evidence="1">Uncharacterized protein</fullName>
    </submittedName>
</protein>
<dbReference type="AlphaFoldDB" id="A0A2M4DDI4"/>
<name>A0A2M4DDI4_ANODA</name>
<evidence type="ECO:0000313" key="1">
    <source>
        <dbReference type="EMBL" id="MBW75531.1"/>
    </source>
</evidence>
<reference evidence="1" key="1">
    <citation type="submission" date="2018-01" db="EMBL/GenBank/DDBJ databases">
        <title>An insight into the sialome of Amazonian anophelines.</title>
        <authorList>
            <person name="Ribeiro J.M."/>
            <person name="Scarpassa V."/>
            <person name="Calvo E."/>
        </authorList>
    </citation>
    <scope>NUCLEOTIDE SEQUENCE</scope>
</reference>
<sequence length="80" mass="8797">MRSGFYPGRLSHRPRLPLLFCCFFSAGVPLATALLYSACVAGEKTFGRLYTPDATPGDDDSNLSLLPFLRTSNRILTADR</sequence>
<proteinExistence type="predicted"/>
<accession>A0A2M4DDI4</accession>
<organism evidence="1">
    <name type="scientific">Anopheles darlingi</name>
    <name type="common">Mosquito</name>
    <dbReference type="NCBI Taxonomy" id="43151"/>
    <lineage>
        <taxon>Eukaryota</taxon>
        <taxon>Metazoa</taxon>
        <taxon>Ecdysozoa</taxon>
        <taxon>Arthropoda</taxon>
        <taxon>Hexapoda</taxon>
        <taxon>Insecta</taxon>
        <taxon>Pterygota</taxon>
        <taxon>Neoptera</taxon>
        <taxon>Endopterygota</taxon>
        <taxon>Diptera</taxon>
        <taxon>Nematocera</taxon>
        <taxon>Culicoidea</taxon>
        <taxon>Culicidae</taxon>
        <taxon>Anophelinae</taxon>
        <taxon>Anopheles</taxon>
    </lineage>
</organism>
<dbReference type="EMBL" id="GGFL01011353">
    <property type="protein sequence ID" value="MBW75531.1"/>
    <property type="molecule type" value="Transcribed_RNA"/>
</dbReference>